<evidence type="ECO:0000256" key="2">
    <source>
        <dbReference type="SAM" id="Phobius"/>
    </source>
</evidence>
<dbReference type="AlphaFoldDB" id="A0A5N0TL42"/>
<organism evidence="3 4">
    <name type="scientific">Microbacterium caowuchunii</name>
    <dbReference type="NCBI Taxonomy" id="2614638"/>
    <lineage>
        <taxon>Bacteria</taxon>
        <taxon>Bacillati</taxon>
        <taxon>Actinomycetota</taxon>
        <taxon>Actinomycetes</taxon>
        <taxon>Micrococcales</taxon>
        <taxon>Microbacteriaceae</taxon>
        <taxon>Microbacterium</taxon>
    </lineage>
</organism>
<keyword evidence="3" id="KW-0808">Transferase</keyword>
<sequence length="162" mass="17116">MSDDSTPLRFVTPRGRLIALAVVCLLVTVLGVLIVVLNPDQIIPLLLGVAVIGIFGLGGGISIVRQLIGSTVLRADADGVRLAGLGVVPWTDIDRIGTTPQGELGLRFRRPDALVTNPRSSIDPADMRATRSVSGGYDLTFSERELGTPPGDAARALRARRP</sequence>
<proteinExistence type="predicted"/>
<dbReference type="GO" id="GO:0016740">
    <property type="term" value="F:transferase activity"/>
    <property type="evidence" value="ECO:0007669"/>
    <property type="project" value="UniProtKB-KW"/>
</dbReference>
<feature type="transmembrane region" description="Helical" evidence="2">
    <location>
        <begin position="17"/>
        <end position="36"/>
    </location>
</feature>
<dbReference type="RefSeq" id="WP_150891729.1">
    <property type="nucleotide sequence ID" value="NZ_VYUY01000003.1"/>
</dbReference>
<dbReference type="GO" id="GO:0016853">
    <property type="term" value="F:isomerase activity"/>
    <property type="evidence" value="ECO:0007669"/>
    <property type="project" value="UniProtKB-KW"/>
</dbReference>
<evidence type="ECO:0000256" key="1">
    <source>
        <dbReference type="SAM" id="MobiDB-lite"/>
    </source>
</evidence>
<accession>A0A5N0TL42</accession>
<dbReference type="Proteomes" id="UP000326838">
    <property type="component" value="Unassembled WGS sequence"/>
</dbReference>
<reference evidence="4" key="1">
    <citation type="submission" date="2019-09" db="EMBL/GenBank/DDBJ databases">
        <title>Mumia zhuanghuii sp. nov. isolated from the intestinal contents of plateau pika (Ochotona curzoniae) in the Qinghai-Tibet plateau of China.</title>
        <authorList>
            <person name="Tian Z."/>
        </authorList>
    </citation>
    <scope>NUCLEOTIDE SEQUENCE [LARGE SCALE GENOMIC DNA]</scope>
    <source>
        <strain evidence="4">L-033</strain>
    </source>
</reference>
<keyword evidence="3" id="KW-0413">Isomerase</keyword>
<feature type="region of interest" description="Disordered" evidence="1">
    <location>
        <begin position="140"/>
        <end position="162"/>
    </location>
</feature>
<name>A0A5N0TL42_9MICO</name>
<keyword evidence="2" id="KW-1133">Transmembrane helix</keyword>
<feature type="transmembrane region" description="Helical" evidence="2">
    <location>
        <begin position="42"/>
        <end position="64"/>
    </location>
</feature>
<keyword evidence="2" id="KW-0472">Membrane</keyword>
<dbReference type="EMBL" id="VYUY01000003">
    <property type="protein sequence ID" value="KAA9135875.1"/>
    <property type="molecule type" value="Genomic_DNA"/>
</dbReference>
<evidence type="ECO:0000313" key="3">
    <source>
        <dbReference type="EMBL" id="KAA9135875.1"/>
    </source>
</evidence>
<evidence type="ECO:0000313" key="4">
    <source>
        <dbReference type="Proteomes" id="UP000326838"/>
    </source>
</evidence>
<gene>
    <name evidence="3" type="ORF">F6B40_01455</name>
</gene>
<keyword evidence="4" id="KW-1185">Reference proteome</keyword>
<keyword evidence="2" id="KW-0812">Transmembrane</keyword>
<comment type="caution">
    <text evidence="3">The sequence shown here is derived from an EMBL/GenBank/DDBJ whole genome shotgun (WGS) entry which is preliminary data.</text>
</comment>
<protein>
    <submittedName>
        <fullName evidence="3">S-adenosylmethionine:tRNA ribosyltransferase-isomerase</fullName>
    </submittedName>
</protein>